<sequence length="153" mass="17658">MVCKVIPIKVLCFVLRAVQGHIPSATTLQSRDMNIDSTLCGTCIGEVECVDHILMRCSYTRIIMNKIFKWCGLNKQEFNDVGELLHFAALWGRCPKKRIKLLCICYSLLWNLWKIRNGKLFREVFTTICRGTENIKVLTYLWLKCRGNGRVGN</sequence>
<name>A0A9R1XSA1_LACSA</name>
<feature type="domain" description="Reverse transcriptase zinc-binding" evidence="2">
    <location>
        <begin position="4"/>
        <end position="61"/>
    </location>
</feature>
<organism evidence="3 4">
    <name type="scientific">Lactuca sativa</name>
    <name type="common">Garden lettuce</name>
    <dbReference type="NCBI Taxonomy" id="4236"/>
    <lineage>
        <taxon>Eukaryota</taxon>
        <taxon>Viridiplantae</taxon>
        <taxon>Streptophyta</taxon>
        <taxon>Embryophyta</taxon>
        <taxon>Tracheophyta</taxon>
        <taxon>Spermatophyta</taxon>
        <taxon>Magnoliopsida</taxon>
        <taxon>eudicotyledons</taxon>
        <taxon>Gunneridae</taxon>
        <taxon>Pentapetalae</taxon>
        <taxon>asterids</taxon>
        <taxon>campanulids</taxon>
        <taxon>Asterales</taxon>
        <taxon>Asteraceae</taxon>
        <taxon>Cichorioideae</taxon>
        <taxon>Cichorieae</taxon>
        <taxon>Lactucinae</taxon>
        <taxon>Lactuca</taxon>
    </lineage>
</organism>
<comment type="caution">
    <text evidence="3">The sequence shown here is derived from an EMBL/GenBank/DDBJ whole genome shotgun (WGS) entry which is preliminary data.</text>
</comment>
<dbReference type="PANTHER" id="PTHR33116">
    <property type="entry name" value="REVERSE TRANSCRIPTASE ZINC-BINDING DOMAIN-CONTAINING PROTEIN-RELATED-RELATED"/>
    <property type="match status" value="1"/>
</dbReference>
<evidence type="ECO:0000313" key="3">
    <source>
        <dbReference type="EMBL" id="KAJ0217532.1"/>
    </source>
</evidence>
<keyword evidence="4" id="KW-1185">Reference proteome</keyword>
<dbReference type="AlphaFoldDB" id="A0A9R1XSA1"/>
<keyword evidence="1" id="KW-0732">Signal</keyword>
<evidence type="ECO:0000259" key="2">
    <source>
        <dbReference type="Pfam" id="PF13966"/>
    </source>
</evidence>
<dbReference type="Proteomes" id="UP000235145">
    <property type="component" value="Unassembled WGS sequence"/>
</dbReference>
<gene>
    <name evidence="3" type="ORF">LSAT_V11C300131900</name>
</gene>
<dbReference type="EMBL" id="NBSK02000003">
    <property type="protein sequence ID" value="KAJ0217532.1"/>
    <property type="molecule type" value="Genomic_DNA"/>
</dbReference>
<feature type="chain" id="PRO_5040195089" description="Reverse transcriptase zinc-binding domain-containing protein" evidence="1">
    <location>
        <begin position="21"/>
        <end position="153"/>
    </location>
</feature>
<evidence type="ECO:0000256" key="1">
    <source>
        <dbReference type="SAM" id="SignalP"/>
    </source>
</evidence>
<proteinExistence type="predicted"/>
<feature type="signal peptide" evidence="1">
    <location>
        <begin position="1"/>
        <end position="20"/>
    </location>
</feature>
<dbReference type="PANTHER" id="PTHR33116:SF79">
    <property type="entry name" value="REVERSE TRANSCRIPTASE DOMAIN, ZINC FINGER, CCHC-TYPE-RELATED"/>
    <property type="match status" value="1"/>
</dbReference>
<evidence type="ECO:0000313" key="4">
    <source>
        <dbReference type="Proteomes" id="UP000235145"/>
    </source>
</evidence>
<dbReference type="Pfam" id="PF13966">
    <property type="entry name" value="zf-RVT"/>
    <property type="match status" value="1"/>
</dbReference>
<protein>
    <recommendedName>
        <fullName evidence="2">Reverse transcriptase zinc-binding domain-containing protein</fullName>
    </recommendedName>
</protein>
<accession>A0A9R1XSA1</accession>
<reference evidence="3 4" key="1">
    <citation type="journal article" date="2017" name="Nat. Commun.">
        <title>Genome assembly with in vitro proximity ligation data and whole-genome triplication in lettuce.</title>
        <authorList>
            <person name="Reyes-Chin-Wo S."/>
            <person name="Wang Z."/>
            <person name="Yang X."/>
            <person name="Kozik A."/>
            <person name="Arikit S."/>
            <person name="Song C."/>
            <person name="Xia L."/>
            <person name="Froenicke L."/>
            <person name="Lavelle D.O."/>
            <person name="Truco M.J."/>
            <person name="Xia R."/>
            <person name="Zhu S."/>
            <person name="Xu C."/>
            <person name="Xu H."/>
            <person name="Xu X."/>
            <person name="Cox K."/>
            <person name="Korf I."/>
            <person name="Meyers B.C."/>
            <person name="Michelmore R.W."/>
        </authorList>
    </citation>
    <scope>NUCLEOTIDE SEQUENCE [LARGE SCALE GENOMIC DNA]</scope>
    <source>
        <strain evidence="4">cv. Salinas</strain>
        <tissue evidence="3">Seedlings</tissue>
    </source>
</reference>
<dbReference type="InterPro" id="IPR026960">
    <property type="entry name" value="RVT-Znf"/>
</dbReference>